<sequence>MGFKKKNSKRCRSQWYIKKSDSLKAVENQISRGYDVSDTRDVAKELSIDHETVVNHSKKDGCKKRASVCGVRD</sequence>
<dbReference type="EMBL" id="JAUDFV010000019">
    <property type="protein sequence ID" value="KAL2741426.1"/>
    <property type="molecule type" value="Genomic_DNA"/>
</dbReference>
<proteinExistence type="predicted"/>
<keyword evidence="2" id="KW-1185">Reference proteome</keyword>
<comment type="caution">
    <text evidence="1">The sequence shown here is derived from an EMBL/GenBank/DDBJ whole genome shotgun (WGS) entry which is preliminary data.</text>
</comment>
<protein>
    <submittedName>
        <fullName evidence="1">Uncharacterized protein</fullName>
    </submittedName>
</protein>
<reference evidence="1 2" key="1">
    <citation type="journal article" date="2024" name="Ann. Entomol. Soc. Am.">
        <title>Genomic analyses of the southern and eastern yellowjacket wasps (Hymenoptera: Vespidae) reveal evolutionary signatures of social life.</title>
        <authorList>
            <person name="Catto M.A."/>
            <person name="Caine P.B."/>
            <person name="Orr S.E."/>
            <person name="Hunt B.G."/>
            <person name="Goodisman M.A.D."/>
        </authorList>
    </citation>
    <scope>NUCLEOTIDE SEQUENCE [LARGE SCALE GENOMIC DNA]</scope>
    <source>
        <strain evidence="1">233</strain>
        <tissue evidence="1">Head and thorax</tissue>
    </source>
</reference>
<evidence type="ECO:0000313" key="1">
    <source>
        <dbReference type="EMBL" id="KAL2741426.1"/>
    </source>
</evidence>
<gene>
    <name evidence="1" type="ORF">V1478_000184</name>
</gene>
<evidence type="ECO:0000313" key="2">
    <source>
        <dbReference type="Proteomes" id="UP001607302"/>
    </source>
</evidence>
<dbReference type="Proteomes" id="UP001607302">
    <property type="component" value="Unassembled WGS sequence"/>
</dbReference>
<dbReference type="AlphaFoldDB" id="A0ABD2C8Q1"/>
<accession>A0ABD2C8Q1</accession>
<organism evidence="1 2">
    <name type="scientific">Vespula squamosa</name>
    <name type="common">Southern yellow jacket</name>
    <name type="synonym">Wasp</name>
    <dbReference type="NCBI Taxonomy" id="30214"/>
    <lineage>
        <taxon>Eukaryota</taxon>
        <taxon>Metazoa</taxon>
        <taxon>Ecdysozoa</taxon>
        <taxon>Arthropoda</taxon>
        <taxon>Hexapoda</taxon>
        <taxon>Insecta</taxon>
        <taxon>Pterygota</taxon>
        <taxon>Neoptera</taxon>
        <taxon>Endopterygota</taxon>
        <taxon>Hymenoptera</taxon>
        <taxon>Apocrita</taxon>
        <taxon>Aculeata</taxon>
        <taxon>Vespoidea</taxon>
        <taxon>Vespidae</taxon>
        <taxon>Vespinae</taxon>
        <taxon>Vespula</taxon>
    </lineage>
</organism>
<name>A0ABD2C8Q1_VESSQ</name>